<proteinExistence type="predicted"/>
<protein>
    <recommendedName>
        <fullName evidence="1">5'-Nucleotidase C-terminal domain-containing protein</fullName>
    </recommendedName>
</protein>
<feature type="domain" description="5'-Nucleotidase C-terminal" evidence="1">
    <location>
        <begin position="70"/>
        <end position="209"/>
    </location>
</feature>
<dbReference type="PRINTS" id="PR01607">
    <property type="entry name" value="APYRASEFAMLY"/>
</dbReference>
<dbReference type="Proteomes" id="UP000597338">
    <property type="component" value="Unassembled WGS sequence"/>
</dbReference>
<dbReference type="RefSeq" id="WP_229717638.1">
    <property type="nucleotide sequence ID" value="NZ_BMIK01000016.1"/>
</dbReference>
<reference evidence="3" key="1">
    <citation type="journal article" date="2019" name="Int. J. Syst. Evol. Microbiol.">
        <title>The Global Catalogue of Microorganisms (GCM) 10K type strain sequencing project: providing services to taxonomists for standard genome sequencing and annotation.</title>
        <authorList>
            <consortium name="The Broad Institute Genomics Platform"/>
            <consortium name="The Broad Institute Genome Sequencing Center for Infectious Disease"/>
            <person name="Wu L."/>
            <person name="Ma J."/>
        </authorList>
    </citation>
    <scope>NUCLEOTIDE SEQUENCE [LARGE SCALE GENOMIC DNA]</scope>
    <source>
        <strain evidence="3">CGMCC 1.15342</strain>
    </source>
</reference>
<dbReference type="PANTHER" id="PTHR11575:SF24">
    <property type="entry name" value="5'-NUCLEOTIDASE"/>
    <property type="match status" value="1"/>
</dbReference>
<dbReference type="Gene3D" id="3.90.780.10">
    <property type="entry name" value="5'-Nucleotidase, C-terminal domain"/>
    <property type="match status" value="1"/>
</dbReference>
<dbReference type="Pfam" id="PF02872">
    <property type="entry name" value="5_nucleotid_C"/>
    <property type="match status" value="1"/>
</dbReference>
<dbReference type="SUPFAM" id="SSF55816">
    <property type="entry name" value="5'-nucleotidase (syn. UDP-sugar hydrolase), C-terminal domain"/>
    <property type="match status" value="1"/>
</dbReference>
<dbReference type="EMBL" id="BMIK01000016">
    <property type="protein sequence ID" value="GGC41184.1"/>
    <property type="molecule type" value="Genomic_DNA"/>
</dbReference>
<keyword evidence="3" id="KW-1185">Reference proteome</keyword>
<dbReference type="PANTHER" id="PTHR11575">
    <property type="entry name" value="5'-NUCLEOTIDASE-RELATED"/>
    <property type="match status" value="1"/>
</dbReference>
<evidence type="ECO:0000313" key="2">
    <source>
        <dbReference type="EMBL" id="GGC41184.1"/>
    </source>
</evidence>
<dbReference type="InterPro" id="IPR006179">
    <property type="entry name" value="5_nucleotidase/apyrase"/>
</dbReference>
<evidence type="ECO:0000313" key="3">
    <source>
        <dbReference type="Proteomes" id="UP000597338"/>
    </source>
</evidence>
<gene>
    <name evidence="2" type="ORF">GCM10011386_36540</name>
</gene>
<dbReference type="InterPro" id="IPR036907">
    <property type="entry name" value="5'-Nucleotdase_C_sf"/>
</dbReference>
<accession>A0ABQ1MIL0</accession>
<sequence>MKYFTPRSYLVWLAVALGLESTSCNKYFTPHGQATYTKFQIDSTLADDPTFIRLYEPYKQQLDAEMNRVIGYADTALTKPSGVPETRLGNFFADALLAEGQKRYPDAVFSFGTKGGLRIELQKGNITVGNLFELMPFENELVLLELSGDSVLQLARFIAATGGQPVSGLRMRIDKGKAADITVAGKPVERSRTYKLITYDYLANGGDNSRGLSNPVSRINLGEKVRETLITYVSEQTQAGKHINTQLDGRIIHNQ</sequence>
<comment type="caution">
    <text evidence="2">The sequence shown here is derived from an EMBL/GenBank/DDBJ whole genome shotgun (WGS) entry which is preliminary data.</text>
</comment>
<name>A0ABQ1MIL0_9SPHI</name>
<evidence type="ECO:0000259" key="1">
    <source>
        <dbReference type="Pfam" id="PF02872"/>
    </source>
</evidence>
<organism evidence="2 3">
    <name type="scientific">Parapedobacter defluvii</name>
    <dbReference type="NCBI Taxonomy" id="2045106"/>
    <lineage>
        <taxon>Bacteria</taxon>
        <taxon>Pseudomonadati</taxon>
        <taxon>Bacteroidota</taxon>
        <taxon>Sphingobacteriia</taxon>
        <taxon>Sphingobacteriales</taxon>
        <taxon>Sphingobacteriaceae</taxon>
        <taxon>Parapedobacter</taxon>
    </lineage>
</organism>
<dbReference type="InterPro" id="IPR008334">
    <property type="entry name" value="5'-Nucleotdase_C"/>
</dbReference>